<proteinExistence type="predicted"/>
<gene>
    <name evidence="1" type="ORF">JCM14722_17800</name>
</gene>
<evidence type="ECO:0000313" key="1">
    <source>
        <dbReference type="EMBL" id="BDQ34238.1"/>
    </source>
</evidence>
<protein>
    <submittedName>
        <fullName evidence="1">Uncharacterized protein</fullName>
    </submittedName>
</protein>
<reference evidence="1" key="1">
    <citation type="submission" date="2022-08" db="EMBL/GenBank/DDBJ databases">
        <title>Genome Sequence of the sulphate-reducing bacterium, Pseudodesulfovibrio portus JCM14722.</title>
        <authorList>
            <person name="Kondo R."/>
            <person name="Kataoka T."/>
        </authorList>
    </citation>
    <scope>NUCLEOTIDE SEQUENCE</scope>
    <source>
        <strain evidence="1">JCM 14722</strain>
    </source>
</reference>
<sequence length="86" mass="9386">MPAIESIRIQESPAGEDRIRELKARAAEALDNAMNVVTENLGRAEAVEARESLAEMDTALAAQEAPAHRLDLARVMDLIADPFEDD</sequence>
<evidence type="ECO:0000313" key="2">
    <source>
        <dbReference type="Proteomes" id="UP001061361"/>
    </source>
</evidence>
<dbReference type="RefSeq" id="WP_264981137.1">
    <property type="nucleotide sequence ID" value="NZ_AP026708.1"/>
</dbReference>
<keyword evidence="2" id="KW-1185">Reference proteome</keyword>
<dbReference type="Proteomes" id="UP001061361">
    <property type="component" value="Chromosome"/>
</dbReference>
<organism evidence="1 2">
    <name type="scientific">Pseudodesulfovibrio portus</name>
    <dbReference type="NCBI Taxonomy" id="231439"/>
    <lineage>
        <taxon>Bacteria</taxon>
        <taxon>Pseudomonadati</taxon>
        <taxon>Thermodesulfobacteriota</taxon>
        <taxon>Desulfovibrionia</taxon>
        <taxon>Desulfovibrionales</taxon>
        <taxon>Desulfovibrionaceae</taxon>
    </lineage>
</organism>
<accession>A0ABN6RWE1</accession>
<name>A0ABN6RWE1_9BACT</name>
<dbReference type="EMBL" id="AP026708">
    <property type="protein sequence ID" value="BDQ34238.1"/>
    <property type="molecule type" value="Genomic_DNA"/>
</dbReference>